<organism evidence="2 3">
    <name type="scientific">Nezara viridula</name>
    <name type="common">Southern green stink bug</name>
    <name type="synonym">Cimex viridulus</name>
    <dbReference type="NCBI Taxonomy" id="85310"/>
    <lineage>
        <taxon>Eukaryota</taxon>
        <taxon>Metazoa</taxon>
        <taxon>Ecdysozoa</taxon>
        <taxon>Arthropoda</taxon>
        <taxon>Hexapoda</taxon>
        <taxon>Insecta</taxon>
        <taxon>Pterygota</taxon>
        <taxon>Neoptera</taxon>
        <taxon>Paraneoptera</taxon>
        <taxon>Hemiptera</taxon>
        <taxon>Heteroptera</taxon>
        <taxon>Panheteroptera</taxon>
        <taxon>Pentatomomorpha</taxon>
        <taxon>Pentatomoidea</taxon>
        <taxon>Pentatomidae</taxon>
        <taxon>Pentatominae</taxon>
        <taxon>Nezara</taxon>
    </lineage>
</organism>
<feature type="transmembrane region" description="Helical" evidence="1">
    <location>
        <begin position="70"/>
        <end position="89"/>
    </location>
</feature>
<keyword evidence="1" id="KW-1133">Transmembrane helix</keyword>
<dbReference type="Proteomes" id="UP001152798">
    <property type="component" value="Chromosome 2"/>
</dbReference>
<evidence type="ECO:0000256" key="1">
    <source>
        <dbReference type="SAM" id="Phobius"/>
    </source>
</evidence>
<proteinExistence type="predicted"/>
<evidence type="ECO:0000313" key="3">
    <source>
        <dbReference type="Proteomes" id="UP001152798"/>
    </source>
</evidence>
<keyword evidence="1" id="KW-0812">Transmembrane</keyword>
<keyword evidence="3" id="KW-1185">Reference proteome</keyword>
<dbReference type="EMBL" id="OV725078">
    <property type="protein sequence ID" value="CAH1392864.1"/>
    <property type="molecule type" value="Genomic_DNA"/>
</dbReference>
<accession>A0A9P0GYW6</accession>
<sequence>MILFSVLTGRGIARAGEASLRDLQTPTRPPLSIGFCAVIPTRPSSHRTCAPQRGGAPIQNCQATRSRSSAFIEFIGFLFFSPILEMWSIHMKLDLPRGGVR</sequence>
<reference evidence="2" key="1">
    <citation type="submission" date="2022-01" db="EMBL/GenBank/DDBJ databases">
        <authorList>
            <person name="King R."/>
        </authorList>
    </citation>
    <scope>NUCLEOTIDE SEQUENCE</scope>
</reference>
<dbReference type="AlphaFoldDB" id="A0A9P0GYW6"/>
<protein>
    <submittedName>
        <fullName evidence="2">Uncharacterized protein</fullName>
    </submittedName>
</protein>
<name>A0A9P0GYW6_NEZVI</name>
<evidence type="ECO:0000313" key="2">
    <source>
        <dbReference type="EMBL" id="CAH1392864.1"/>
    </source>
</evidence>
<gene>
    <name evidence="2" type="ORF">NEZAVI_LOCUS3620</name>
</gene>
<keyword evidence="1" id="KW-0472">Membrane</keyword>